<reference evidence="7 8" key="1">
    <citation type="submission" date="2019-06" db="EMBL/GenBank/DDBJ databases">
        <title>Streptomyces sporangiiformans sp. nov., a novel actinomycete isolated from soil in Mount Song.</title>
        <authorList>
            <person name="Han L."/>
        </authorList>
    </citation>
    <scope>NUCLEOTIDE SEQUENCE [LARGE SCALE GENOMIC DNA]</scope>
    <source>
        <strain evidence="7 8">NEAU-SSA 1</strain>
    </source>
</reference>
<evidence type="ECO:0000256" key="4">
    <source>
        <dbReference type="RuleBase" id="RU003476"/>
    </source>
</evidence>
<evidence type="ECO:0000256" key="3">
    <source>
        <dbReference type="ARBA" id="ARBA00022801"/>
    </source>
</evidence>
<accession>A0A505DRM9</accession>
<evidence type="ECO:0000256" key="2">
    <source>
        <dbReference type="ARBA" id="ARBA00005582"/>
    </source>
</evidence>
<feature type="region of interest" description="Disordered" evidence="5">
    <location>
        <begin position="1"/>
        <end position="30"/>
    </location>
</feature>
<dbReference type="OrthoDB" id="9804442at2"/>
<dbReference type="InterPro" id="IPR020476">
    <property type="entry name" value="Nudix_hydrolase"/>
</dbReference>
<dbReference type="PANTHER" id="PTHR43046:SF14">
    <property type="entry name" value="MUTT_NUDIX FAMILY PROTEIN"/>
    <property type="match status" value="1"/>
</dbReference>
<protein>
    <submittedName>
        <fullName evidence="7">NUDIX domain-containing protein</fullName>
    </submittedName>
</protein>
<dbReference type="InterPro" id="IPR015797">
    <property type="entry name" value="NUDIX_hydrolase-like_dom_sf"/>
</dbReference>
<dbReference type="SUPFAM" id="SSF55811">
    <property type="entry name" value="Nudix"/>
    <property type="match status" value="2"/>
</dbReference>
<proteinExistence type="inferred from homology"/>
<feature type="domain" description="Nudix hydrolase" evidence="6">
    <location>
        <begin position="177"/>
        <end position="304"/>
    </location>
</feature>
<gene>
    <name evidence="7" type="ORF">FGD71_002110</name>
</gene>
<evidence type="ECO:0000256" key="1">
    <source>
        <dbReference type="ARBA" id="ARBA00001946"/>
    </source>
</evidence>
<organism evidence="7 8">
    <name type="scientific">Streptomyces sporangiiformans</name>
    <dbReference type="NCBI Taxonomy" id="2315329"/>
    <lineage>
        <taxon>Bacteria</taxon>
        <taxon>Bacillati</taxon>
        <taxon>Actinomycetota</taxon>
        <taxon>Actinomycetes</taxon>
        <taxon>Kitasatosporales</taxon>
        <taxon>Streptomycetaceae</taxon>
        <taxon>Streptomyces</taxon>
    </lineage>
</organism>
<dbReference type="AlphaFoldDB" id="A0A505DRM9"/>
<dbReference type="Proteomes" id="UP000317378">
    <property type="component" value="Unassembled WGS sequence"/>
</dbReference>
<name>A0A505DRM9_9ACTN</name>
<dbReference type="PRINTS" id="PR00502">
    <property type="entry name" value="NUDIXFAMILY"/>
</dbReference>
<dbReference type="Pfam" id="PF00293">
    <property type="entry name" value="NUDIX"/>
    <property type="match status" value="1"/>
</dbReference>
<dbReference type="PANTHER" id="PTHR43046">
    <property type="entry name" value="GDP-MANNOSE MANNOSYL HYDROLASE"/>
    <property type="match status" value="1"/>
</dbReference>
<evidence type="ECO:0000313" key="7">
    <source>
        <dbReference type="EMBL" id="TPQ23897.1"/>
    </source>
</evidence>
<dbReference type="EMBL" id="VCHX02000035">
    <property type="protein sequence ID" value="TPQ23897.1"/>
    <property type="molecule type" value="Genomic_DNA"/>
</dbReference>
<keyword evidence="8" id="KW-1185">Reference proteome</keyword>
<comment type="similarity">
    <text evidence="2 4">Belongs to the Nudix hydrolase family.</text>
</comment>
<dbReference type="PROSITE" id="PS51462">
    <property type="entry name" value="NUDIX"/>
    <property type="match status" value="1"/>
</dbReference>
<dbReference type="InterPro" id="IPR000086">
    <property type="entry name" value="NUDIX_hydrolase_dom"/>
</dbReference>
<evidence type="ECO:0000259" key="6">
    <source>
        <dbReference type="PROSITE" id="PS51462"/>
    </source>
</evidence>
<keyword evidence="3 4" id="KW-0378">Hydrolase</keyword>
<evidence type="ECO:0000313" key="8">
    <source>
        <dbReference type="Proteomes" id="UP000317378"/>
    </source>
</evidence>
<sequence length="328" mass="35990">MTIFEPTSLVTNATRKAGDQSVPRGRHPRERAGVILVHEDRLAVKVPTGSLGPGEGCYEFPIGEICAGETPEAAVVSRLREATGLEVRVSTHDCVRLVSTGHVDWYFRASAVVPSTAATLSVSRSLAGNRLAFVDLPSIAAATLSPPSLAEVVLHALSTGEWWSNEIRLSDPCEKPPSRIRAGAVVINAKGEVLLIERNSPGRRWYEIPGGGTEPDELPENAAVRELVEETGLSVVIRLELAVVLKEGRREHYFLASCSDPAVEPRELDLREHSKLVWLDVSDLPNLPLWPKRLAWRIAHWHKTEWPKSPVVLSDSVPDADLTKPCDW</sequence>
<comment type="caution">
    <text evidence="7">The sequence shown here is derived from an EMBL/GenBank/DDBJ whole genome shotgun (WGS) entry which is preliminary data.</text>
</comment>
<dbReference type="PROSITE" id="PS00893">
    <property type="entry name" value="NUDIX_BOX"/>
    <property type="match status" value="1"/>
</dbReference>
<dbReference type="GO" id="GO:0016787">
    <property type="term" value="F:hydrolase activity"/>
    <property type="evidence" value="ECO:0007669"/>
    <property type="project" value="UniProtKB-KW"/>
</dbReference>
<comment type="cofactor">
    <cofactor evidence="1">
        <name>Mg(2+)</name>
        <dbReference type="ChEBI" id="CHEBI:18420"/>
    </cofactor>
</comment>
<dbReference type="InterPro" id="IPR020084">
    <property type="entry name" value="NUDIX_hydrolase_CS"/>
</dbReference>
<dbReference type="Gene3D" id="3.90.79.10">
    <property type="entry name" value="Nucleoside Triphosphate Pyrophosphohydrolase"/>
    <property type="match status" value="2"/>
</dbReference>
<evidence type="ECO:0000256" key="5">
    <source>
        <dbReference type="SAM" id="MobiDB-lite"/>
    </source>
</evidence>